<feature type="region of interest" description="Disordered" evidence="1">
    <location>
        <begin position="255"/>
        <end position="281"/>
    </location>
</feature>
<dbReference type="EMBL" id="JABCKI010000047">
    <property type="protein sequence ID" value="KAG5653536.1"/>
    <property type="molecule type" value="Genomic_DNA"/>
</dbReference>
<reference evidence="3" key="2">
    <citation type="submission" date="2021-10" db="EMBL/GenBank/DDBJ databases">
        <title>Phylogenomics reveals ancestral predisposition of the termite-cultivated fungus Termitomyces towards a domesticated lifestyle.</title>
        <authorList>
            <person name="Auxier B."/>
            <person name="Grum-Grzhimaylo A."/>
            <person name="Cardenas M.E."/>
            <person name="Lodge J.D."/>
            <person name="Laessoe T."/>
            <person name="Pedersen O."/>
            <person name="Smith M.E."/>
            <person name="Kuyper T.W."/>
            <person name="Franco-Molano E.A."/>
            <person name="Baroni T.J."/>
            <person name="Aanen D.K."/>
        </authorList>
    </citation>
    <scope>NUCLEOTIDE SEQUENCE</scope>
    <source>
        <strain evidence="3">D49</strain>
    </source>
</reference>
<feature type="compositionally biased region" description="Low complexity" evidence="1">
    <location>
        <begin position="32"/>
        <end position="43"/>
    </location>
</feature>
<keyword evidence="2" id="KW-0472">Membrane</keyword>
<feature type="compositionally biased region" description="Polar residues" evidence="1">
    <location>
        <begin position="9"/>
        <end position="31"/>
    </location>
</feature>
<evidence type="ECO:0000313" key="4">
    <source>
        <dbReference type="Proteomes" id="UP000717328"/>
    </source>
</evidence>
<keyword evidence="2" id="KW-0812">Transmembrane</keyword>
<dbReference type="AlphaFoldDB" id="A0A9P7KNH0"/>
<feature type="region of interest" description="Disordered" evidence="1">
    <location>
        <begin position="102"/>
        <end position="162"/>
    </location>
</feature>
<dbReference type="Proteomes" id="UP000717328">
    <property type="component" value="Unassembled WGS sequence"/>
</dbReference>
<evidence type="ECO:0000256" key="2">
    <source>
        <dbReference type="SAM" id="Phobius"/>
    </source>
</evidence>
<keyword evidence="4" id="KW-1185">Reference proteome</keyword>
<proteinExistence type="predicted"/>
<sequence>MPLVETDDPISTSPISSLINTGSSTTLETQTPIPSSDPSSKSKVKAGAIAGGVAGGVAALTVLILLLLLFWRWRKRSQKSGYFIHEESGSGDRTPSIVPFPLDAMPLTEVPSHDYSKPHNDSSPSITTYPRSPASSSSEKRRFESMSSQTNRTTMNSSSLSPNPMPLRNHGHISSASGSPLLPELDFATLDSAREAVREQRQQEIDQRLHDVKIEMHQLNTQKSSRELSSDLSPREIVEMRQQMREMREQIEYFQAQQQSEWAQGLSDEPPPGYSAQSPSL</sequence>
<dbReference type="OrthoDB" id="3061387at2759"/>
<evidence type="ECO:0000256" key="1">
    <source>
        <dbReference type="SAM" id="MobiDB-lite"/>
    </source>
</evidence>
<feature type="region of interest" description="Disordered" evidence="1">
    <location>
        <begin position="1"/>
        <end position="43"/>
    </location>
</feature>
<feature type="compositionally biased region" description="Basic and acidic residues" evidence="1">
    <location>
        <begin position="111"/>
        <end position="120"/>
    </location>
</feature>
<feature type="transmembrane region" description="Helical" evidence="2">
    <location>
        <begin position="48"/>
        <end position="71"/>
    </location>
</feature>
<keyword evidence="2" id="KW-1133">Transmembrane helix</keyword>
<accession>A0A9P7KNH0</accession>
<feature type="compositionally biased region" description="Low complexity" evidence="1">
    <location>
        <begin position="153"/>
        <end position="162"/>
    </location>
</feature>
<gene>
    <name evidence="3" type="ORF">H0H81_012477</name>
</gene>
<feature type="compositionally biased region" description="Polar residues" evidence="1">
    <location>
        <begin position="121"/>
        <end position="137"/>
    </location>
</feature>
<name>A0A9P7KNH0_9AGAR</name>
<reference evidence="3" key="1">
    <citation type="submission" date="2021-02" db="EMBL/GenBank/DDBJ databases">
        <authorList>
            <person name="Nieuwenhuis M."/>
            <person name="Van De Peppel L.J.J."/>
        </authorList>
    </citation>
    <scope>NUCLEOTIDE SEQUENCE</scope>
    <source>
        <strain evidence="3">D49</strain>
    </source>
</reference>
<organism evidence="3 4">
    <name type="scientific">Sphagnurus paluster</name>
    <dbReference type="NCBI Taxonomy" id="117069"/>
    <lineage>
        <taxon>Eukaryota</taxon>
        <taxon>Fungi</taxon>
        <taxon>Dikarya</taxon>
        <taxon>Basidiomycota</taxon>
        <taxon>Agaricomycotina</taxon>
        <taxon>Agaricomycetes</taxon>
        <taxon>Agaricomycetidae</taxon>
        <taxon>Agaricales</taxon>
        <taxon>Tricholomatineae</taxon>
        <taxon>Lyophyllaceae</taxon>
        <taxon>Sphagnurus</taxon>
    </lineage>
</organism>
<protein>
    <submittedName>
        <fullName evidence="3">Uncharacterized protein</fullName>
    </submittedName>
</protein>
<comment type="caution">
    <text evidence="3">The sequence shown here is derived from an EMBL/GenBank/DDBJ whole genome shotgun (WGS) entry which is preliminary data.</text>
</comment>
<evidence type="ECO:0000313" key="3">
    <source>
        <dbReference type="EMBL" id="KAG5653536.1"/>
    </source>
</evidence>